<protein>
    <submittedName>
        <fullName evidence="1">SRPBCC family protein</fullName>
    </submittedName>
</protein>
<dbReference type="InterPro" id="IPR023393">
    <property type="entry name" value="START-like_dom_sf"/>
</dbReference>
<gene>
    <name evidence="1" type="ORF">PQ465_06570</name>
</gene>
<evidence type="ECO:0000313" key="2">
    <source>
        <dbReference type="Proteomes" id="UP001221558"/>
    </source>
</evidence>
<accession>A0ABY7WKC5</accession>
<dbReference type="RefSeq" id="WP_274268743.1">
    <property type="nucleotide sequence ID" value="NZ_CP117880.1"/>
</dbReference>
<dbReference type="EMBL" id="CP117880">
    <property type="protein sequence ID" value="WDF70036.1"/>
    <property type="molecule type" value="Genomic_DNA"/>
</dbReference>
<dbReference type="Gene3D" id="3.30.530.20">
    <property type="match status" value="1"/>
</dbReference>
<dbReference type="CDD" id="cd07820">
    <property type="entry name" value="SRPBCC_3"/>
    <property type="match status" value="1"/>
</dbReference>
<name>A0ABY7WKC5_9SPHI</name>
<organism evidence="1 2">
    <name type="scientific">Sphingobacterium oryzagri</name>
    <dbReference type="NCBI Taxonomy" id="3025669"/>
    <lineage>
        <taxon>Bacteria</taxon>
        <taxon>Pseudomonadati</taxon>
        <taxon>Bacteroidota</taxon>
        <taxon>Sphingobacteriia</taxon>
        <taxon>Sphingobacteriales</taxon>
        <taxon>Sphingobacteriaceae</taxon>
        <taxon>Sphingobacterium</taxon>
    </lineage>
</organism>
<dbReference type="Proteomes" id="UP001221558">
    <property type="component" value="Chromosome"/>
</dbReference>
<proteinExistence type="predicted"/>
<sequence>MIYTLERSQLLSCSLAEAWTFFTDPNNLAKITPPELSFRVLDDFSDQPSIYEGMLINYHVSPLFGIRLKWQTEITHVNEGISFVDTQKKGPYKLWEHRHEFIQEGDFVRMNDRVRYRMPFGFLGSIAHGLIVKKKLQHIFDYRYRVLDNLLNKQAHD</sequence>
<reference evidence="1 2" key="1">
    <citation type="submission" date="2023-02" db="EMBL/GenBank/DDBJ databases">
        <title>Genome sequence of Sphingobacterium sp. KACC 22765.</title>
        <authorList>
            <person name="Kim S."/>
            <person name="Heo J."/>
            <person name="Kwon S.-W."/>
        </authorList>
    </citation>
    <scope>NUCLEOTIDE SEQUENCE [LARGE SCALE GENOMIC DNA]</scope>
    <source>
        <strain evidence="1 2">KACC 22765</strain>
    </source>
</reference>
<dbReference type="SUPFAM" id="SSF55961">
    <property type="entry name" value="Bet v1-like"/>
    <property type="match status" value="1"/>
</dbReference>
<evidence type="ECO:0000313" key="1">
    <source>
        <dbReference type="EMBL" id="WDF70036.1"/>
    </source>
</evidence>
<keyword evidence="2" id="KW-1185">Reference proteome</keyword>